<feature type="chain" id="PRO_5020459814" description="DUF4468 domain-containing protein" evidence="1">
    <location>
        <begin position="20"/>
        <end position="195"/>
    </location>
</feature>
<dbReference type="InterPro" id="IPR027823">
    <property type="entry name" value="DUF4468"/>
</dbReference>
<dbReference type="OrthoDB" id="794676at2"/>
<evidence type="ECO:0000313" key="3">
    <source>
        <dbReference type="EMBL" id="TCC86932.1"/>
    </source>
</evidence>
<keyword evidence="4" id="KW-1185">Reference proteome</keyword>
<comment type="caution">
    <text evidence="3">The sequence shown here is derived from an EMBL/GenBank/DDBJ whole genome shotgun (WGS) entry which is preliminary data.</text>
</comment>
<protein>
    <recommendedName>
        <fullName evidence="2">DUF4468 domain-containing protein</fullName>
    </recommendedName>
</protein>
<dbReference type="Pfam" id="PF14730">
    <property type="entry name" value="DUF4468"/>
    <property type="match status" value="1"/>
</dbReference>
<evidence type="ECO:0000259" key="2">
    <source>
        <dbReference type="Pfam" id="PF14730"/>
    </source>
</evidence>
<organism evidence="3 4">
    <name type="scientific">Pedobacter frigiditerrae</name>
    <dbReference type="NCBI Taxonomy" id="2530452"/>
    <lineage>
        <taxon>Bacteria</taxon>
        <taxon>Pseudomonadati</taxon>
        <taxon>Bacteroidota</taxon>
        <taxon>Sphingobacteriia</taxon>
        <taxon>Sphingobacteriales</taxon>
        <taxon>Sphingobacteriaceae</taxon>
        <taxon>Pedobacter</taxon>
    </lineage>
</organism>
<sequence length="195" mass="22169">MKFVSSFICLLCLVGLAKAQKPAESILPVDEHGKFIYYEVVNTKIPKDSLKIRAVGYLKKQNKELKYKSAQGDTAFVASGKIIINKTLLVVGHPSGEVLFDFQVEIRDGKYRFWLTDFNFIPYQRDRYGNFVASTSIGTPLENEPGKLNNSQWKEYQVQTTQYAKELAAKFKVYMASKAPVIAPSKEKTVVKKEW</sequence>
<feature type="domain" description="DUF4468" evidence="2">
    <location>
        <begin position="58"/>
        <end position="120"/>
    </location>
</feature>
<gene>
    <name evidence="3" type="ORF">EZ428_22260</name>
</gene>
<dbReference type="EMBL" id="SJSK01000008">
    <property type="protein sequence ID" value="TCC86932.1"/>
    <property type="molecule type" value="Genomic_DNA"/>
</dbReference>
<accession>A0A4R0ML72</accession>
<proteinExistence type="predicted"/>
<evidence type="ECO:0000256" key="1">
    <source>
        <dbReference type="SAM" id="SignalP"/>
    </source>
</evidence>
<feature type="signal peptide" evidence="1">
    <location>
        <begin position="1"/>
        <end position="19"/>
    </location>
</feature>
<evidence type="ECO:0000313" key="4">
    <source>
        <dbReference type="Proteomes" id="UP000292884"/>
    </source>
</evidence>
<dbReference type="AlphaFoldDB" id="A0A4R0ML72"/>
<dbReference type="Proteomes" id="UP000292884">
    <property type="component" value="Unassembled WGS sequence"/>
</dbReference>
<reference evidence="3 4" key="1">
    <citation type="submission" date="2019-02" db="EMBL/GenBank/DDBJ databases">
        <title>Pedobacter sp. RP-1-13 sp. nov., isolated from Arctic soil.</title>
        <authorList>
            <person name="Dahal R.H."/>
        </authorList>
    </citation>
    <scope>NUCLEOTIDE SEQUENCE [LARGE SCALE GENOMIC DNA]</scope>
    <source>
        <strain evidence="3 4">RP-1-13</strain>
    </source>
</reference>
<name>A0A4R0ML72_9SPHI</name>
<keyword evidence="1" id="KW-0732">Signal</keyword>
<dbReference type="RefSeq" id="WP_131555550.1">
    <property type="nucleotide sequence ID" value="NZ_SJSK01000008.1"/>
</dbReference>